<dbReference type="PANTHER" id="PTHR12684:SF2">
    <property type="entry name" value="TRNA 2'-PHOSPHOTRANSFERASE 1"/>
    <property type="match status" value="1"/>
</dbReference>
<evidence type="ECO:0000313" key="6">
    <source>
        <dbReference type="EMBL" id="AWV31953.1"/>
    </source>
</evidence>
<organism evidence="6 9">
    <name type="scientific">Paenibacillus odorifer</name>
    <dbReference type="NCBI Taxonomy" id="189426"/>
    <lineage>
        <taxon>Bacteria</taxon>
        <taxon>Bacillati</taxon>
        <taxon>Bacillota</taxon>
        <taxon>Bacilli</taxon>
        <taxon>Bacillales</taxon>
        <taxon>Paenibacillaceae</taxon>
        <taxon>Paenibacillus</taxon>
    </lineage>
</organism>
<dbReference type="GO" id="GO:0003950">
    <property type="term" value="F:NAD+ poly-ADP-ribosyltransferase activity"/>
    <property type="evidence" value="ECO:0007669"/>
    <property type="project" value="InterPro"/>
</dbReference>
<dbReference type="EC" id="2.7.1.-" evidence="5"/>
<dbReference type="Gene3D" id="1.10.10.970">
    <property type="entry name" value="RNA 2'-phosphotransferase, Tpt1/KptA family, N-terminal domain"/>
    <property type="match status" value="1"/>
</dbReference>
<dbReference type="Proteomes" id="UP000187323">
    <property type="component" value="Unassembled WGS sequence"/>
</dbReference>
<dbReference type="InterPro" id="IPR042081">
    <property type="entry name" value="RNA_2'-PTrans_C"/>
</dbReference>
<dbReference type="InterPro" id="IPR002745">
    <property type="entry name" value="Ptrans_KptA/Tpt1"/>
</dbReference>
<reference evidence="7 8" key="1">
    <citation type="submission" date="2016-10" db="EMBL/GenBank/DDBJ databases">
        <title>Paenibacillus species isolates.</title>
        <authorList>
            <person name="Beno S.M."/>
        </authorList>
    </citation>
    <scope>NUCLEOTIDE SEQUENCE [LARGE SCALE GENOMIC DNA]</scope>
    <source>
        <strain evidence="7 8">FSL H7-0918</strain>
    </source>
</reference>
<evidence type="ECO:0000313" key="9">
    <source>
        <dbReference type="Proteomes" id="UP000249163"/>
    </source>
</evidence>
<dbReference type="PANTHER" id="PTHR12684">
    <property type="entry name" value="PUTATIVE PHOSPHOTRANSFERASE"/>
    <property type="match status" value="1"/>
</dbReference>
<gene>
    <name evidence="5" type="primary">kptA</name>
    <name evidence="7" type="ORF">BSK47_21755</name>
    <name evidence="6" type="ORF">CD191_04610</name>
</gene>
<sequence>MLSNTAEVSLSKFMTKLLRHTPEQYGLILDPEDGSCRLDDLLSVIVSTPRWSEVTVGDIRQVVAGCDKQRLEIVDDRIKARYGHSHTKITYEPGTPPAVLFHGTHAGVLTVILEEGLQSMGRQYVHLSEGTHFASLAGSRRGKLILLTVDTIRAGQMGVTFYNAGNKVWLAGHIPPSCLKVYTPVS</sequence>
<evidence type="ECO:0000256" key="5">
    <source>
        <dbReference type="HAMAP-Rule" id="MF_00299"/>
    </source>
</evidence>
<name>A0AAD0KJE8_9BACL</name>
<dbReference type="InterPro" id="IPR042080">
    <property type="entry name" value="RNA_2'-PTrans_N"/>
</dbReference>
<accession>A0AAD0KJE8</accession>
<dbReference type="Proteomes" id="UP000249163">
    <property type="component" value="Chromosome"/>
</dbReference>
<dbReference type="GO" id="GO:0000215">
    <property type="term" value="F:tRNA 2'-phosphotransferase activity"/>
    <property type="evidence" value="ECO:0007669"/>
    <property type="project" value="TreeGrafter"/>
</dbReference>
<protein>
    <recommendedName>
        <fullName evidence="5">Probable RNA 2'-phosphotransferase</fullName>
        <ecNumber evidence="5">2.7.1.-</ecNumber>
    </recommendedName>
</protein>
<comment type="similarity">
    <text evidence="1 5">Belongs to the KptA/TPT1 family.</text>
</comment>
<comment type="function">
    <text evidence="4 5">Removes the 2'-phosphate from RNA via an intermediate in which the phosphate is ADP-ribosylated by NAD followed by a presumed transesterification to release the RNA and generate ADP-ribose 1''-2''-cyclic phosphate (APPR&gt;P). May function as an ADP-ribosylase.</text>
</comment>
<dbReference type="AlphaFoldDB" id="A0AAD0KJE8"/>
<dbReference type="GO" id="GO:0006388">
    <property type="term" value="P:tRNA splicing, via endonucleolytic cleavage and ligation"/>
    <property type="evidence" value="ECO:0007669"/>
    <property type="project" value="UniProtKB-UniRule"/>
</dbReference>
<proteinExistence type="inferred from homology"/>
<dbReference type="HAMAP" id="MF_00299">
    <property type="entry name" value="KptA"/>
    <property type="match status" value="1"/>
</dbReference>
<dbReference type="EMBL" id="CP021965">
    <property type="protein sequence ID" value="AWV31953.1"/>
    <property type="molecule type" value="Genomic_DNA"/>
</dbReference>
<evidence type="ECO:0000313" key="7">
    <source>
        <dbReference type="EMBL" id="OME15387.1"/>
    </source>
</evidence>
<keyword evidence="3 5" id="KW-0520">NAD</keyword>
<dbReference type="InterPro" id="IPR022928">
    <property type="entry name" value="RNA_2'-PTrans_KptA"/>
</dbReference>
<dbReference type="SUPFAM" id="SSF56399">
    <property type="entry name" value="ADP-ribosylation"/>
    <property type="match status" value="1"/>
</dbReference>
<dbReference type="Gene3D" id="3.20.170.30">
    <property type="match status" value="1"/>
</dbReference>
<dbReference type="RefSeq" id="WP_076137130.1">
    <property type="nucleotide sequence ID" value="NZ_CP021965.1"/>
</dbReference>
<dbReference type="EMBL" id="MPTO01000022">
    <property type="protein sequence ID" value="OME15387.1"/>
    <property type="molecule type" value="Genomic_DNA"/>
</dbReference>
<evidence type="ECO:0000256" key="4">
    <source>
        <dbReference type="ARBA" id="ARBA00025212"/>
    </source>
</evidence>
<dbReference type="Pfam" id="PF01885">
    <property type="entry name" value="PTS_2-RNA"/>
    <property type="match status" value="1"/>
</dbReference>
<evidence type="ECO:0000256" key="3">
    <source>
        <dbReference type="ARBA" id="ARBA00023027"/>
    </source>
</evidence>
<evidence type="ECO:0000313" key="8">
    <source>
        <dbReference type="Proteomes" id="UP000187323"/>
    </source>
</evidence>
<evidence type="ECO:0000256" key="2">
    <source>
        <dbReference type="ARBA" id="ARBA00022679"/>
    </source>
</evidence>
<reference evidence="6 9" key="2">
    <citation type="submission" date="2017-06" db="EMBL/GenBank/DDBJ databases">
        <title>Complete genome sequence of Paenibacillus odorifer CBA7130.</title>
        <authorList>
            <person name="Nam Y.-D."/>
            <person name="Kang J."/>
            <person name="Chung W.-H."/>
        </authorList>
    </citation>
    <scope>NUCLEOTIDE SEQUENCE [LARGE SCALE GENOMIC DNA]</scope>
    <source>
        <strain evidence="6 9">CBA7130</strain>
    </source>
</reference>
<evidence type="ECO:0000256" key="1">
    <source>
        <dbReference type="ARBA" id="ARBA00009836"/>
    </source>
</evidence>
<keyword evidence="2 5" id="KW-0808">Transferase</keyword>